<evidence type="ECO:0000256" key="2">
    <source>
        <dbReference type="ARBA" id="ARBA00022630"/>
    </source>
</evidence>
<dbReference type="Gene3D" id="3.50.50.60">
    <property type="entry name" value="FAD/NAD(P)-binding domain"/>
    <property type="match status" value="1"/>
</dbReference>
<dbReference type="GO" id="GO:0050660">
    <property type="term" value="F:flavin adenine dinucleotide binding"/>
    <property type="evidence" value="ECO:0007669"/>
    <property type="project" value="InterPro"/>
</dbReference>
<dbReference type="EMBL" id="RHHQ01000015">
    <property type="protein sequence ID" value="RNB85080.1"/>
    <property type="molecule type" value="Genomic_DNA"/>
</dbReference>
<dbReference type="PANTHER" id="PTHR10961:SF7">
    <property type="entry name" value="FAD DEPENDENT OXIDOREDUCTASE DOMAIN-CONTAINING PROTEIN"/>
    <property type="match status" value="1"/>
</dbReference>
<name>A0A3M8DAB1_9BACL</name>
<dbReference type="Proteomes" id="UP000271031">
    <property type="component" value="Unassembled WGS sequence"/>
</dbReference>
<protein>
    <submittedName>
        <fullName evidence="6">N-methyl-L-tryptophan oxidase</fullName>
    </submittedName>
</protein>
<evidence type="ECO:0000256" key="1">
    <source>
        <dbReference type="ARBA" id="ARBA00001974"/>
    </source>
</evidence>
<proteinExistence type="predicted"/>
<dbReference type="AlphaFoldDB" id="A0A3M8DAB1"/>
<dbReference type="Gene3D" id="3.30.9.10">
    <property type="entry name" value="D-Amino Acid Oxidase, subunit A, domain 2"/>
    <property type="match status" value="1"/>
</dbReference>
<keyword evidence="3" id="KW-0274">FAD</keyword>
<evidence type="ECO:0000256" key="3">
    <source>
        <dbReference type="ARBA" id="ARBA00022827"/>
    </source>
</evidence>
<sequence length="370" mass="40794">MGMSAGYYLSRQGVQTLLIDAFNPPHTGGSHHGETRLMRHAYAGNPLYTKLAIRADQLWRQLEETGGQKLLHRTGVLNMGDQGALSLQQKREQAQTHGLRVELLNAEEIRHRWKGIQIPDSVQGIYEPNAGYLLSEACIQSFRTQAVAHGALVVPNTPVKDIQIESDCVKVFTDSGDFCAGKLIVSLGAWFGSVAGFQQLPIRSVRKAVAWFEADEQLYSAERFPGFTFGDAQGGYYGFPSINGSGVKIGRHDAGQTWIPSSPFYPFGHYPEDEADLRRALSTYLPLAAGRIVRSGVCKYEMTPDENFIIDQHPKHRHIFLAGGFSGHGFKFSSVVGEILADWVTKGKAKCDLSPFALKRFTTGATEVPH</sequence>
<dbReference type="SUPFAM" id="SSF54373">
    <property type="entry name" value="FAD-linked reductases, C-terminal domain"/>
    <property type="match status" value="1"/>
</dbReference>
<keyword evidence="4" id="KW-0560">Oxidoreductase</keyword>
<keyword evidence="7" id="KW-1185">Reference proteome</keyword>
<dbReference type="PANTHER" id="PTHR10961">
    <property type="entry name" value="PEROXISOMAL SARCOSINE OXIDASE"/>
    <property type="match status" value="1"/>
</dbReference>
<organism evidence="6 7">
    <name type="scientific">Brevibacillus fluminis</name>
    <dbReference type="NCBI Taxonomy" id="511487"/>
    <lineage>
        <taxon>Bacteria</taxon>
        <taxon>Bacillati</taxon>
        <taxon>Bacillota</taxon>
        <taxon>Bacilli</taxon>
        <taxon>Bacillales</taxon>
        <taxon>Paenibacillaceae</taxon>
        <taxon>Brevibacillus</taxon>
    </lineage>
</organism>
<dbReference type="Pfam" id="PF01266">
    <property type="entry name" value="DAO"/>
    <property type="match status" value="1"/>
</dbReference>
<dbReference type="SUPFAM" id="SSF51905">
    <property type="entry name" value="FAD/NAD(P)-binding domain"/>
    <property type="match status" value="1"/>
</dbReference>
<gene>
    <name evidence="6" type="ORF">EDM56_19410</name>
</gene>
<keyword evidence="2" id="KW-0285">Flavoprotein</keyword>
<reference evidence="6 7" key="1">
    <citation type="submission" date="2018-10" db="EMBL/GenBank/DDBJ databases">
        <title>Phylogenomics of Brevibacillus.</title>
        <authorList>
            <person name="Dunlap C."/>
        </authorList>
    </citation>
    <scope>NUCLEOTIDE SEQUENCE [LARGE SCALE GENOMIC DNA]</scope>
    <source>
        <strain evidence="6 7">JCM 15716</strain>
    </source>
</reference>
<comment type="cofactor">
    <cofactor evidence="1">
        <name>FAD</name>
        <dbReference type="ChEBI" id="CHEBI:57692"/>
    </cofactor>
</comment>
<comment type="caution">
    <text evidence="6">The sequence shown here is derived from an EMBL/GenBank/DDBJ whole genome shotgun (WGS) entry which is preliminary data.</text>
</comment>
<evidence type="ECO:0000313" key="7">
    <source>
        <dbReference type="Proteomes" id="UP000271031"/>
    </source>
</evidence>
<evidence type="ECO:0000313" key="6">
    <source>
        <dbReference type="EMBL" id="RNB85080.1"/>
    </source>
</evidence>
<dbReference type="InterPro" id="IPR036188">
    <property type="entry name" value="FAD/NAD-bd_sf"/>
</dbReference>
<dbReference type="InterPro" id="IPR006076">
    <property type="entry name" value="FAD-dep_OxRdtase"/>
</dbReference>
<dbReference type="NCBIfam" id="NF008425">
    <property type="entry name" value="PRK11259.1"/>
    <property type="match status" value="1"/>
</dbReference>
<accession>A0A3M8DAB1</accession>
<evidence type="ECO:0000259" key="5">
    <source>
        <dbReference type="Pfam" id="PF01266"/>
    </source>
</evidence>
<dbReference type="InterPro" id="IPR045170">
    <property type="entry name" value="MTOX"/>
</dbReference>
<dbReference type="OrthoDB" id="9794226at2"/>
<evidence type="ECO:0000256" key="4">
    <source>
        <dbReference type="ARBA" id="ARBA00023002"/>
    </source>
</evidence>
<dbReference type="GO" id="GO:0008115">
    <property type="term" value="F:sarcosine oxidase activity"/>
    <property type="evidence" value="ECO:0007669"/>
    <property type="project" value="TreeGrafter"/>
</dbReference>
<feature type="domain" description="FAD dependent oxidoreductase" evidence="5">
    <location>
        <begin position="1"/>
        <end position="343"/>
    </location>
</feature>